<evidence type="ECO:0000313" key="2">
    <source>
        <dbReference type="Proteomes" id="UP001180020"/>
    </source>
</evidence>
<dbReference type="Proteomes" id="UP001180020">
    <property type="component" value="Unassembled WGS sequence"/>
</dbReference>
<evidence type="ECO:0000313" key="1">
    <source>
        <dbReference type="EMBL" id="KAK1296036.1"/>
    </source>
</evidence>
<sequence>MRRHLKVLSTMKIIVDPDWDYECSYNDFVEAVWQHHGSPGSQMQKKLMQDERELREIYPGMDYPISWELDLYMYARYMAAEENTSVEQALLDIKNQRIMELEKGYLLGCVCHLSVRELWDADAALRQRSGPGHQAVVARSVIPAGAWVIWHTRNAAVFKGEWVYIENMKAEVLALIRDWARELAGVRGARLHGGVQVVVP</sequence>
<dbReference type="AlphaFoldDB" id="A0AAV9D566"/>
<gene>
    <name evidence="1" type="ORF">QJS10_CPB15g01437</name>
</gene>
<keyword evidence="2" id="KW-1185">Reference proteome</keyword>
<accession>A0AAV9D566</accession>
<reference evidence="1" key="1">
    <citation type="journal article" date="2023" name="Nat. Commun.">
        <title>Diploid and tetraploid genomes of Acorus and the evolution of monocots.</title>
        <authorList>
            <person name="Ma L."/>
            <person name="Liu K.W."/>
            <person name="Li Z."/>
            <person name="Hsiao Y.Y."/>
            <person name="Qi Y."/>
            <person name="Fu T."/>
            <person name="Tang G.D."/>
            <person name="Zhang D."/>
            <person name="Sun W.H."/>
            <person name="Liu D.K."/>
            <person name="Li Y."/>
            <person name="Chen G.Z."/>
            <person name="Liu X.D."/>
            <person name="Liao X.Y."/>
            <person name="Jiang Y.T."/>
            <person name="Yu X."/>
            <person name="Hao Y."/>
            <person name="Huang J."/>
            <person name="Zhao X.W."/>
            <person name="Ke S."/>
            <person name="Chen Y.Y."/>
            <person name="Wu W.L."/>
            <person name="Hsu J.L."/>
            <person name="Lin Y.F."/>
            <person name="Huang M.D."/>
            <person name="Li C.Y."/>
            <person name="Huang L."/>
            <person name="Wang Z.W."/>
            <person name="Zhao X."/>
            <person name="Zhong W.Y."/>
            <person name="Peng D.H."/>
            <person name="Ahmad S."/>
            <person name="Lan S."/>
            <person name="Zhang J.S."/>
            <person name="Tsai W.C."/>
            <person name="Van de Peer Y."/>
            <person name="Liu Z.J."/>
        </authorList>
    </citation>
    <scope>NUCLEOTIDE SEQUENCE</scope>
    <source>
        <strain evidence="1">CP</strain>
    </source>
</reference>
<proteinExistence type="predicted"/>
<reference evidence="1" key="2">
    <citation type="submission" date="2023-06" db="EMBL/GenBank/DDBJ databases">
        <authorList>
            <person name="Ma L."/>
            <person name="Liu K.-W."/>
            <person name="Li Z."/>
            <person name="Hsiao Y.-Y."/>
            <person name="Qi Y."/>
            <person name="Fu T."/>
            <person name="Tang G."/>
            <person name="Zhang D."/>
            <person name="Sun W.-H."/>
            <person name="Liu D.-K."/>
            <person name="Li Y."/>
            <person name="Chen G.-Z."/>
            <person name="Liu X.-D."/>
            <person name="Liao X.-Y."/>
            <person name="Jiang Y.-T."/>
            <person name="Yu X."/>
            <person name="Hao Y."/>
            <person name="Huang J."/>
            <person name="Zhao X.-W."/>
            <person name="Ke S."/>
            <person name="Chen Y.-Y."/>
            <person name="Wu W.-L."/>
            <person name="Hsu J.-L."/>
            <person name="Lin Y.-F."/>
            <person name="Huang M.-D."/>
            <person name="Li C.-Y."/>
            <person name="Huang L."/>
            <person name="Wang Z.-W."/>
            <person name="Zhao X."/>
            <person name="Zhong W.-Y."/>
            <person name="Peng D.-H."/>
            <person name="Ahmad S."/>
            <person name="Lan S."/>
            <person name="Zhang J.-S."/>
            <person name="Tsai W.-C."/>
            <person name="Van De Peer Y."/>
            <person name="Liu Z.-J."/>
        </authorList>
    </citation>
    <scope>NUCLEOTIDE SEQUENCE</scope>
    <source>
        <strain evidence="1">CP</strain>
        <tissue evidence="1">Leaves</tissue>
    </source>
</reference>
<organism evidence="1 2">
    <name type="scientific">Acorus calamus</name>
    <name type="common">Sweet flag</name>
    <dbReference type="NCBI Taxonomy" id="4465"/>
    <lineage>
        <taxon>Eukaryota</taxon>
        <taxon>Viridiplantae</taxon>
        <taxon>Streptophyta</taxon>
        <taxon>Embryophyta</taxon>
        <taxon>Tracheophyta</taxon>
        <taxon>Spermatophyta</taxon>
        <taxon>Magnoliopsida</taxon>
        <taxon>Liliopsida</taxon>
        <taxon>Acoraceae</taxon>
        <taxon>Acorus</taxon>
    </lineage>
</organism>
<name>A0AAV9D566_ACOCL</name>
<comment type="caution">
    <text evidence="1">The sequence shown here is derived from an EMBL/GenBank/DDBJ whole genome shotgun (WGS) entry which is preliminary data.</text>
</comment>
<protein>
    <submittedName>
        <fullName evidence="1">Uncharacterized protein</fullName>
    </submittedName>
</protein>
<dbReference type="EMBL" id="JAUJYO010000015">
    <property type="protein sequence ID" value="KAK1296036.1"/>
    <property type="molecule type" value="Genomic_DNA"/>
</dbReference>